<dbReference type="Gene3D" id="3.90.980.10">
    <property type="entry name" value="DNA primase, catalytic core, N-terminal domain"/>
    <property type="match status" value="1"/>
</dbReference>
<dbReference type="SUPFAM" id="SSF56731">
    <property type="entry name" value="DNA primase core"/>
    <property type="match status" value="1"/>
</dbReference>
<comment type="subunit">
    <text evidence="12">Monomer. Interacts with DnaB.</text>
</comment>
<keyword evidence="8 12" id="KW-0862">Zinc</keyword>
<dbReference type="PANTHER" id="PTHR30313">
    <property type="entry name" value="DNA PRIMASE"/>
    <property type="match status" value="1"/>
</dbReference>
<name>A0A9D1MGH5_9FIRM</name>
<evidence type="ECO:0000256" key="5">
    <source>
        <dbReference type="ARBA" id="ARBA00022705"/>
    </source>
</evidence>
<dbReference type="InterPro" id="IPR037068">
    <property type="entry name" value="DNA_primase_core_N_sf"/>
</dbReference>
<dbReference type="GO" id="GO:1990077">
    <property type="term" value="C:primosome complex"/>
    <property type="evidence" value="ECO:0007669"/>
    <property type="project" value="UniProtKB-KW"/>
</dbReference>
<evidence type="ECO:0000256" key="2">
    <source>
        <dbReference type="ARBA" id="ARBA00022515"/>
    </source>
</evidence>
<keyword evidence="2 12" id="KW-0639">Primosome</keyword>
<feature type="zinc finger region" description="CHC2-type" evidence="12 14">
    <location>
        <begin position="27"/>
        <end position="51"/>
    </location>
</feature>
<dbReference type="EC" id="2.7.7.101" evidence="12"/>
<dbReference type="FunFam" id="3.40.1360.10:FF:000002">
    <property type="entry name" value="DNA primase"/>
    <property type="match status" value="1"/>
</dbReference>
<evidence type="ECO:0000256" key="7">
    <source>
        <dbReference type="ARBA" id="ARBA00022771"/>
    </source>
</evidence>
<dbReference type="Pfam" id="PF10410">
    <property type="entry name" value="DnaB_bind"/>
    <property type="match status" value="1"/>
</dbReference>
<dbReference type="GO" id="GO:0003677">
    <property type="term" value="F:DNA binding"/>
    <property type="evidence" value="ECO:0007669"/>
    <property type="project" value="UniProtKB-KW"/>
</dbReference>
<keyword evidence="9" id="KW-0460">Magnesium</keyword>
<protein>
    <recommendedName>
        <fullName evidence="12 13">DNA primase</fullName>
        <ecNumber evidence="12">2.7.7.101</ecNumber>
    </recommendedName>
</protein>
<keyword evidence="5 12" id="KW-0235">DNA replication</keyword>
<keyword evidence="6 12" id="KW-0479">Metal-binding</keyword>
<dbReference type="InterPro" id="IPR013264">
    <property type="entry name" value="DNAG_N"/>
</dbReference>
<evidence type="ECO:0000256" key="10">
    <source>
        <dbReference type="ARBA" id="ARBA00023125"/>
    </source>
</evidence>
<dbReference type="AlphaFoldDB" id="A0A9D1MGH5"/>
<evidence type="ECO:0000313" key="16">
    <source>
        <dbReference type="EMBL" id="HIU59801.1"/>
    </source>
</evidence>
<dbReference type="InterPro" id="IPR036977">
    <property type="entry name" value="DNA_primase_Znf_CHC2"/>
</dbReference>
<accession>A0A9D1MGH5</accession>
<dbReference type="FunFam" id="3.90.580.10:FF:000001">
    <property type="entry name" value="DNA primase"/>
    <property type="match status" value="1"/>
</dbReference>
<evidence type="ECO:0000259" key="15">
    <source>
        <dbReference type="PROSITE" id="PS50880"/>
    </source>
</evidence>
<dbReference type="InterPro" id="IPR019475">
    <property type="entry name" value="DNA_primase_DnaB-bd"/>
</dbReference>
<evidence type="ECO:0000256" key="9">
    <source>
        <dbReference type="ARBA" id="ARBA00022842"/>
    </source>
</evidence>
<dbReference type="InterPro" id="IPR050219">
    <property type="entry name" value="DnaG_primase"/>
</dbReference>
<dbReference type="InterPro" id="IPR016136">
    <property type="entry name" value="DNA_helicase_N/primase_C"/>
</dbReference>
<dbReference type="GO" id="GO:0006269">
    <property type="term" value="P:DNA replication, synthesis of primer"/>
    <property type="evidence" value="ECO:0007669"/>
    <property type="project" value="UniProtKB-UniRule"/>
</dbReference>
<keyword evidence="3 12" id="KW-0808">Transferase</keyword>
<dbReference type="InterPro" id="IPR030846">
    <property type="entry name" value="DnaG_bac"/>
</dbReference>
<dbReference type="Gene3D" id="3.40.1360.10">
    <property type="match status" value="1"/>
</dbReference>
<dbReference type="InterPro" id="IPR002694">
    <property type="entry name" value="Znf_CHC2"/>
</dbReference>
<evidence type="ECO:0000256" key="12">
    <source>
        <dbReference type="HAMAP-Rule" id="MF_00974"/>
    </source>
</evidence>
<keyword evidence="10 12" id="KW-0238">DNA-binding</keyword>
<organism evidence="16 17">
    <name type="scientific">Candidatus Stercoripulliclostridium merdigallinarum</name>
    <dbReference type="NCBI Taxonomy" id="2840951"/>
    <lineage>
        <taxon>Bacteria</taxon>
        <taxon>Bacillati</taxon>
        <taxon>Bacillota</taxon>
        <taxon>Clostridia</taxon>
        <taxon>Eubacteriales</taxon>
        <taxon>Candidatus Stercoripulliclostridium</taxon>
    </lineage>
</organism>
<dbReference type="EMBL" id="DVNF01000008">
    <property type="protein sequence ID" value="HIU59801.1"/>
    <property type="molecule type" value="Genomic_DNA"/>
</dbReference>
<dbReference type="PANTHER" id="PTHR30313:SF2">
    <property type="entry name" value="DNA PRIMASE"/>
    <property type="match status" value="1"/>
</dbReference>
<dbReference type="Pfam" id="PF08275">
    <property type="entry name" value="DNAG_N"/>
    <property type="match status" value="1"/>
</dbReference>
<dbReference type="InterPro" id="IPR006171">
    <property type="entry name" value="TOPRIM_dom"/>
</dbReference>
<feature type="domain" description="Toprim" evidence="15">
    <location>
        <begin position="242"/>
        <end position="323"/>
    </location>
</feature>
<dbReference type="SMART" id="SM00400">
    <property type="entry name" value="ZnF_CHCC"/>
    <property type="match status" value="1"/>
</dbReference>
<dbReference type="Pfam" id="PF01807">
    <property type="entry name" value="Zn_ribbon_DnaG"/>
    <property type="match status" value="1"/>
</dbReference>
<gene>
    <name evidence="12" type="primary">dnaG</name>
    <name evidence="16" type="ORF">IAB05_00250</name>
</gene>
<dbReference type="GO" id="GO:0008270">
    <property type="term" value="F:zinc ion binding"/>
    <property type="evidence" value="ECO:0007669"/>
    <property type="project" value="UniProtKB-UniRule"/>
</dbReference>
<dbReference type="HAMAP" id="MF_00974">
    <property type="entry name" value="DNA_primase_DnaG"/>
    <property type="match status" value="1"/>
</dbReference>
<dbReference type="PROSITE" id="PS50880">
    <property type="entry name" value="TOPRIM"/>
    <property type="match status" value="1"/>
</dbReference>
<comment type="similarity">
    <text evidence="12 13">Belongs to the DnaG primase family.</text>
</comment>
<evidence type="ECO:0000256" key="13">
    <source>
        <dbReference type="PIRNR" id="PIRNR002811"/>
    </source>
</evidence>
<dbReference type="InterPro" id="IPR006295">
    <property type="entry name" value="DNA_primase_DnaG"/>
</dbReference>
<reference evidence="16" key="1">
    <citation type="submission" date="2020-10" db="EMBL/GenBank/DDBJ databases">
        <authorList>
            <person name="Gilroy R."/>
        </authorList>
    </citation>
    <scope>NUCLEOTIDE SEQUENCE</scope>
    <source>
        <strain evidence="16">18911</strain>
    </source>
</reference>
<dbReference type="GO" id="GO:0000428">
    <property type="term" value="C:DNA-directed RNA polymerase complex"/>
    <property type="evidence" value="ECO:0007669"/>
    <property type="project" value="UniProtKB-KW"/>
</dbReference>
<evidence type="ECO:0000256" key="8">
    <source>
        <dbReference type="ARBA" id="ARBA00022833"/>
    </source>
</evidence>
<comment type="caution">
    <text evidence="16">The sequence shown here is derived from an EMBL/GenBank/DDBJ whole genome shotgun (WGS) entry which is preliminary data.</text>
</comment>
<dbReference type="GO" id="GO:0005737">
    <property type="term" value="C:cytoplasm"/>
    <property type="evidence" value="ECO:0007669"/>
    <property type="project" value="TreeGrafter"/>
</dbReference>
<evidence type="ECO:0000256" key="1">
    <source>
        <dbReference type="ARBA" id="ARBA00022478"/>
    </source>
</evidence>
<sequence length="569" mass="63477">MSRSDIVSVLGRFMYLQKKGAKYWACCPFHTEKTPSFVVNPEEQYYHCFGCGKSGSVITFLMEHENMQYTEAVETLAKWAGMQVPESESPEEAKRRALREKLLSATKLTAKYYYSCLKQKGEVAVQYLQKRRLSDETCVAFGLGYSPDRFGLKNFMESHGFAVETLELAGITDKSGGDRMESRLVIPIINAKGEVLGFGGRTLSADVKPKYLNTKGTPLFDKRKTLFGMNLFKKAQKAEKFDSLVLTEGYMDVISLHQAGIRNAIASMGTSLTEEQCKEIKKTANQVYVCFDGDAAGEMATWRSLDMLQSVGLDVKVMSLPEGMDPDDVCKSYGADGFRKLMSEAKPLTEFKIRQLAAKENMDTFAGREAFALKALPVLEALSPIGRDAHIQLVSELSNLSAESIKNSLQNFTVTRKTATKSGEEAHAEDEDKITKTELKNGRILLKLLLDGADYAKVSELDEECFKLPLHKRIFNYISEKNKAGLKLKTGELFALEPDSTEELEAIMSATDGYTIESAEKMYNAILSGIYKARKKSIMAELTAKIKLADGAEKQKLEEKLLKLINLRK</sequence>
<evidence type="ECO:0000256" key="4">
    <source>
        <dbReference type="ARBA" id="ARBA00022695"/>
    </source>
</evidence>
<keyword evidence="11 12" id="KW-0804">Transcription</keyword>
<dbReference type="GO" id="GO:0003899">
    <property type="term" value="F:DNA-directed RNA polymerase activity"/>
    <property type="evidence" value="ECO:0007669"/>
    <property type="project" value="UniProtKB-UniRule"/>
</dbReference>
<dbReference type="Proteomes" id="UP000824094">
    <property type="component" value="Unassembled WGS sequence"/>
</dbReference>
<evidence type="ECO:0000256" key="3">
    <source>
        <dbReference type="ARBA" id="ARBA00022679"/>
    </source>
</evidence>
<comment type="function">
    <text evidence="12 13">RNA polymerase that catalyzes the synthesis of short RNA molecules used as primers for DNA polymerase during DNA replication.</text>
</comment>
<keyword evidence="7 12" id="KW-0863">Zinc-finger</keyword>
<dbReference type="InterPro" id="IPR034151">
    <property type="entry name" value="TOPRIM_DnaG_bac"/>
</dbReference>
<dbReference type="NCBIfam" id="TIGR01391">
    <property type="entry name" value="dnaG"/>
    <property type="match status" value="1"/>
</dbReference>
<dbReference type="Gene3D" id="1.10.860.10">
    <property type="entry name" value="DNAb Helicase, Chain A"/>
    <property type="match status" value="1"/>
</dbReference>
<dbReference type="Gene3D" id="3.90.580.10">
    <property type="entry name" value="Zinc finger, CHC2-type domain"/>
    <property type="match status" value="1"/>
</dbReference>
<comment type="domain">
    <text evidence="12">Contains an N-terminal zinc-binding domain, a central core domain that contains the primase activity, and a C-terminal DnaB-binding domain.</text>
</comment>
<proteinExistence type="inferred from homology"/>
<evidence type="ECO:0000256" key="14">
    <source>
        <dbReference type="PIRSR" id="PIRSR002811-1"/>
    </source>
</evidence>
<keyword evidence="1 12" id="KW-0240">DNA-directed RNA polymerase</keyword>
<dbReference type="SMART" id="SM00493">
    <property type="entry name" value="TOPRIM"/>
    <property type="match status" value="1"/>
</dbReference>
<evidence type="ECO:0000313" key="17">
    <source>
        <dbReference type="Proteomes" id="UP000824094"/>
    </source>
</evidence>
<evidence type="ECO:0000256" key="11">
    <source>
        <dbReference type="ARBA" id="ARBA00023163"/>
    </source>
</evidence>
<dbReference type="CDD" id="cd03364">
    <property type="entry name" value="TOPRIM_DnaG_primases"/>
    <property type="match status" value="1"/>
</dbReference>
<dbReference type="PIRSF" id="PIRSF002811">
    <property type="entry name" value="DnaG"/>
    <property type="match status" value="1"/>
</dbReference>
<keyword evidence="4 12" id="KW-0548">Nucleotidyltransferase</keyword>
<comment type="cofactor">
    <cofactor evidence="12 13 14">
        <name>Zn(2+)</name>
        <dbReference type="ChEBI" id="CHEBI:29105"/>
    </cofactor>
    <text evidence="12 13 14">Binds 1 zinc ion per monomer.</text>
</comment>
<dbReference type="Pfam" id="PF13155">
    <property type="entry name" value="Toprim_2"/>
    <property type="match status" value="1"/>
</dbReference>
<reference evidence="16" key="2">
    <citation type="journal article" date="2021" name="PeerJ">
        <title>Extensive microbial diversity within the chicken gut microbiome revealed by metagenomics and culture.</title>
        <authorList>
            <person name="Gilroy R."/>
            <person name="Ravi A."/>
            <person name="Getino M."/>
            <person name="Pursley I."/>
            <person name="Horton D.L."/>
            <person name="Alikhan N.F."/>
            <person name="Baker D."/>
            <person name="Gharbi K."/>
            <person name="Hall N."/>
            <person name="Watson M."/>
            <person name="Adriaenssens E.M."/>
            <person name="Foster-Nyarko E."/>
            <person name="Jarju S."/>
            <person name="Secka A."/>
            <person name="Antonio M."/>
            <person name="Oren A."/>
            <person name="Chaudhuri R.R."/>
            <person name="La Ragione R."/>
            <person name="Hildebrand F."/>
            <person name="Pallen M.J."/>
        </authorList>
    </citation>
    <scope>NUCLEOTIDE SEQUENCE</scope>
    <source>
        <strain evidence="16">18911</strain>
    </source>
</reference>
<evidence type="ECO:0000256" key="6">
    <source>
        <dbReference type="ARBA" id="ARBA00022723"/>
    </source>
</evidence>
<comment type="catalytic activity">
    <reaction evidence="12">
        <text>ssDNA + n NTP = ssDNA/pppN(pN)n-1 hybrid + (n-1) diphosphate.</text>
        <dbReference type="EC" id="2.7.7.101"/>
    </reaction>
</comment>
<dbReference type="SUPFAM" id="SSF57783">
    <property type="entry name" value="Zinc beta-ribbon"/>
    <property type="match status" value="1"/>
</dbReference>